<evidence type="ECO:0000256" key="2">
    <source>
        <dbReference type="ARBA" id="ARBA00004286"/>
    </source>
</evidence>
<dbReference type="SUPFAM" id="SSF48371">
    <property type="entry name" value="ARM repeat"/>
    <property type="match status" value="1"/>
</dbReference>
<proteinExistence type="inferred from homology"/>
<organism evidence="14 15">
    <name type="scientific">Geotrichum candidum</name>
    <name type="common">Oospora lactis</name>
    <name type="synonym">Dipodascus geotrichum</name>
    <dbReference type="NCBI Taxonomy" id="1173061"/>
    <lineage>
        <taxon>Eukaryota</taxon>
        <taxon>Fungi</taxon>
        <taxon>Dikarya</taxon>
        <taxon>Ascomycota</taxon>
        <taxon>Saccharomycotina</taxon>
        <taxon>Dipodascomycetes</taxon>
        <taxon>Dipodascales</taxon>
        <taxon>Dipodascaceae</taxon>
        <taxon>Geotrichum</taxon>
    </lineage>
</organism>
<dbReference type="InterPro" id="IPR032682">
    <property type="entry name" value="Cnd1_C"/>
</dbReference>
<dbReference type="Proteomes" id="UP000242525">
    <property type="component" value="Unassembled WGS sequence"/>
</dbReference>
<keyword evidence="15" id="KW-1185">Reference proteome</keyword>
<sequence>MDSIDIDFNLAEVLTDYQTDPSQLIEHRYASEVNLTRIRDVLNELTDRLTVSPEAINNEKVFDRTMYLLYSYHDTPAKDQERILDLVLSSVKAQTRLVGQSINSEDGSNHSYLKAGLSRNGFLLHWLLMNLERATSNVFKTAVRAGSTYFKKTPATTATIETIRTALETICNVLSIKNLSRLYNTTSERDLFLSLFLKPVYVFMESEIIMRTSTSLKMELFECIALAVKNHQQQANVLTSLLQLLIYFDHLPENLAELLKLLYDKYNNSFLTEEMLKDISARDFNANDAKGPKLVSNFIIKLSQVSPRLLLKQFSLVSKFLDGESFTLRCGIIEATANVLMDISRTEEDLERHSTQIQSLFDLIEERVMDVNPYCRYRAYQSLATITELDFKFTKRRPNMTKLAVQGLKDKTSMVRRRAILLVSRLISTHPFDLLHGDQLGLKEWIKRRDLVQSQLDEIIPPELNGQVDVDMLDAEEDEDEEQEPQDVVTNTEIEGEKLVNIKRLKLTLKYYNEAITFIERVHEGIGYAQQLLNSKNKSEIIDSMNLFVLADAYGIEVARQGVRSMIHLVWAKGNNDEAQAIQSHLIACYKGLFFEAPSNLTEAEANTMIAKSLISLTYGATLAEITSLERLLCLAMLQQQQQSSAADFSRPLISSGVIHMLWRIYGTQGKDISRSQRRGAIIILGMLARADHEIAVAGIDTIVKIGLGELGRHDLTLAKYTCITLQRSVPENEWSDAAKLREKSGFVSNPKKFSSSHEVIQKLSGLIMMNCSSNTIEWFGVAEQAINAVYDICDSPDEVMSSLLRFKMSHVFFNRDPEIEDNGDAALSQLLFIVGHVALKTIVYLEKCELQFKKNKQESEKSKAAEKNSKNSKANDQDHDMELIGGGTSEDDFTEAVAYIREREMLYGENSLLAKFGPMVAALGLDILDGHRSNVINIAGMLCLAKFMCVSSKYCEDNLPILMTMLDRFDDPVIRSNAVLALGDIAVSFNHIMDDNTDFLYKRLHDQTPMVQRTCLMTLTFLILAGQVKVKEQLSEMAKCLEDPDKRIADLAKMFFLELSTKDNAIYNSFIDIFSTLCADENVESAEFKSIFRFLAPLVDKERYIKQLSEKLHARLIRTDIDKRTWDYTAFVLNLLPHKNEEYAKVIADGYKNVE</sequence>
<evidence type="ECO:0000256" key="8">
    <source>
        <dbReference type="ARBA" id="ARBA00023242"/>
    </source>
</evidence>
<dbReference type="Gene3D" id="1.25.10.10">
    <property type="entry name" value="Leucine-rich Repeat Variant"/>
    <property type="match status" value="2"/>
</dbReference>
<comment type="caution">
    <text evidence="14">The sequence shown here is derived from an EMBL/GenBank/DDBJ whole genome shotgun (WGS) entry which is preliminary data.</text>
</comment>
<accession>A0A0J9XL18</accession>
<dbReference type="AlphaFoldDB" id="A0A0J9XL18"/>
<comment type="similarity">
    <text evidence="3 10">Belongs to the CND1 (condensin subunit 1) family.</text>
</comment>
<dbReference type="STRING" id="1173061.A0A0J9XL18"/>
<gene>
    <name evidence="14" type="ORF">BN980_GECA27s00340g</name>
</gene>
<dbReference type="InterPro" id="IPR026971">
    <property type="entry name" value="CND1/NCAPD3"/>
</dbReference>
<evidence type="ECO:0000259" key="12">
    <source>
        <dbReference type="Pfam" id="PF12717"/>
    </source>
</evidence>
<dbReference type="GO" id="GO:0007076">
    <property type="term" value="P:mitotic chromosome condensation"/>
    <property type="evidence" value="ECO:0007669"/>
    <property type="project" value="InterPro"/>
</dbReference>
<dbReference type="Pfam" id="PF12922">
    <property type="entry name" value="Cnd1_N"/>
    <property type="match status" value="1"/>
</dbReference>
<evidence type="ECO:0000256" key="1">
    <source>
        <dbReference type="ARBA" id="ARBA00004123"/>
    </source>
</evidence>
<dbReference type="InterPro" id="IPR024324">
    <property type="entry name" value="Condensin_cplx_su1_N"/>
</dbReference>
<evidence type="ECO:0000256" key="3">
    <source>
        <dbReference type="ARBA" id="ARBA00009606"/>
    </source>
</evidence>
<dbReference type="InterPro" id="IPR011989">
    <property type="entry name" value="ARM-like"/>
</dbReference>
<feature type="domain" description="Condensin complex subunit 1 N-terminal" evidence="13">
    <location>
        <begin position="79"/>
        <end position="236"/>
    </location>
</feature>
<evidence type="ECO:0000256" key="7">
    <source>
        <dbReference type="ARBA" id="ARBA00023067"/>
    </source>
</evidence>
<name>A0A0J9XL18_GEOCN</name>
<dbReference type="Pfam" id="PF12717">
    <property type="entry name" value="Cnd1"/>
    <property type="match status" value="1"/>
</dbReference>
<keyword evidence="5 10" id="KW-0132">Cell division</keyword>
<dbReference type="PANTHER" id="PTHR14222:SF2">
    <property type="entry name" value="CONDENSIN COMPLEX SUBUNIT 1"/>
    <property type="match status" value="1"/>
</dbReference>
<keyword evidence="6 10" id="KW-0498">Mitosis</keyword>
<dbReference type="PIRSF" id="PIRSF017127">
    <property type="entry name" value="Condensin_D2"/>
    <property type="match status" value="1"/>
</dbReference>
<evidence type="ECO:0000313" key="14">
    <source>
        <dbReference type="EMBL" id="CDO57901.1"/>
    </source>
</evidence>
<keyword evidence="4" id="KW-0158">Chromosome</keyword>
<evidence type="ECO:0000256" key="6">
    <source>
        <dbReference type="ARBA" id="ARBA00022776"/>
    </source>
</evidence>
<protein>
    <recommendedName>
        <fullName evidence="10">Condensin complex subunit 1</fullName>
    </recommendedName>
</protein>
<dbReference type="GO" id="GO:0000779">
    <property type="term" value="C:condensed chromosome, centromeric region"/>
    <property type="evidence" value="ECO:0007669"/>
    <property type="project" value="TreeGrafter"/>
</dbReference>
<dbReference type="GO" id="GO:0010032">
    <property type="term" value="P:meiotic chromosome condensation"/>
    <property type="evidence" value="ECO:0007669"/>
    <property type="project" value="TreeGrafter"/>
</dbReference>
<dbReference type="InterPro" id="IPR016024">
    <property type="entry name" value="ARM-type_fold"/>
</dbReference>
<comment type="function">
    <text evidence="10">Regulatory subunit of the condensin complex, a complex required for conversion of interphase chromatin into mitotic-like condense chromosomes. The condensin complex probably introduces positive supercoils into relaxed DNA in the presence of type I topoisomerases and converts nicked DNA into positive knotted forms in the presence of type II topoisomerases.</text>
</comment>
<evidence type="ECO:0000259" key="13">
    <source>
        <dbReference type="Pfam" id="PF12922"/>
    </source>
</evidence>
<keyword evidence="7 10" id="KW-0226">DNA condensation</keyword>
<evidence type="ECO:0000256" key="5">
    <source>
        <dbReference type="ARBA" id="ARBA00022618"/>
    </source>
</evidence>
<feature type="compositionally biased region" description="Basic and acidic residues" evidence="11">
    <location>
        <begin position="860"/>
        <end position="883"/>
    </location>
</feature>
<dbReference type="GO" id="GO:0051301">
    <property type="term" value="P:cell division"/>
    <property type="evidence" value="ECO:0007669"/>
    <property type="project" value="UniProtKB-KW"/>
</dbReference>
<reference evidence="14" key="1">
    <citation type="submission" date="2014-03" db="EMBL/GenBank/DDBJ databases">
        <authorList>
            <person name="Casaregola S."/>
        </authorList>
    </citation>
    <scope>NUCLEOTIDE SEQUENCE [LARGE SCALE GENOMIC DNA]</scope>
    <source>
        <strain evidence="14">CLIB 918</strain>
    </source>
</reference>
<dbReference type="PANTHER" id="PTHR14222">
    <property type="entry name" value="CONDENSIN"/>
    <property type="match status" value="1"/>
</dbReference>
<evidence type="ECO:0000256" key="11">
    <source>
        <dbReference type="SAM" id="MobiDB-lite"/>
    </source>
</evidence>
<evidence type="ECO:0000313" key="15">
    <source>
        <dbReference type="Proteomes" id="UP000242525"/>
    </source>
</evidence>
<evidence type="ECO:0000256" key="4">
    <source>
        <dbReference type="ARBA" id="ARBA00022454"/>
    </source>
</evidence>
<evidence type="ECO:0000256" key="9">
    <source>
        <dbReference type="ARBA" id="ARBA00023306"/>
    </source>
</evidence>
<dbReference type="GO" id="GO:0042393">
    <property type="term" value="F:histone binding"/>
    <property type="evidence" value="ECO:0007669"/>
    <property type="project" value="TreeGrafter"/>
</dbReference>
<dbReference type="OrthoDB" id="436262at2759"/>
<dbReference type="InterPro" id="IPR007673">
    <property type="entry name" value="Condensin_cplx_su1"/>
</dbReference>
<keyword evidence="8" id="KW-0539">Nucleus</keyword>
<dbReference type="GO" id="GO:0000796">
    <property type="term" value="C:condensin complex"/>
    <property type="evidence" value="ECO:0007669"/>
    <property type="project" value="TreeGrafter"/>
</dbReference>
<comment type="subcellular location">
    <subcellularLocation>
        <location evidence="2">Chromosome</location>
    </subcellularLocation>
    <subcellularLocation>
        <location evidence="1">Nucleus</location>
    </subcellularLocation>
</comment>
<dbReference type="GO" id="GO:0005634">
    <property type="term" value="C:nucleus"/>
    <property type="evidence" value="ECO:0007669"/>
    <property type="project" value="UniProtKB-SubCell"/>
</dbReference>
<keyword evidence="9 10" id="KW-0131">Cell cycle</keyword>
<feature type="region of interest" description="Disordered" evidence="11">
    <location>
        <begin position="860"/>
        <end position="888"/>
    </location>
</feature>
<evidence type="ECO:0000256" key="10">
    <source>
        <dbReference type="PIRNR" id="PIRNR017127"/>
    </source>
</evidence>
<dbReference type="EMBL" id="CCBN010000027">
    <property type="protein sequence ID" value="CDO57901.1"/>
    <property type="molecule type" value="Genomic_DNA"/>
</dbReference>
<feature type="domain" description="Condensin complex subunit 1 C-terminal" evidence="12">
    <location>
        <begin position="974"/>
        <end position="1135"/>
    </location>
</feature>